<comment type="caution">
    <text evidence="4">The sequence shown here is derived from an EMBL/GenBank/DDBJ whole genome shotgun (WGS) entry which is preliminary data.</text>
</comment>
<evidence type="ECO:0000313" key="5">
    <source>
        <dbReference type="Proteomes" id="UP001289374"/>
    </source>
</evidence>
<evidence type="ECO:0000259" key="2">
    <source>
        <dbReference type="Pfam" id="PF17919"/>
    </source>
</evidence>
<organism evidence="4 5">
    <name type="scientific">Sesamum angolense</name>
    <dbReference type="NCBI Taxonomy" id="2727404"/>
    <lineage>
        <taxon>Eukaryota</taxon>
        <taxon>Viridiplantae</taxon>
        <taxon>Streptophyta</taxon>
        <taxon>Embryophyta</taxon>
        <taxon>Tracheophyta</taxon>
        <taxon>Spermatophyta</taxon>
        <taxon>Magnoliopsida</taxon>
        <taxon>eudicotyledons</taxon>
        <taxon>Gunneridae</taxon>
        <taxon>Pentapetalae</taxon>
        <taxon>asterids</taxon>
        <taxon>lamiids</taxon>
        <taxon>Lamiales</taxon>
        <taxon>Pedaliaceae</taxon>
        <taxon>Sesamum</taxon>
    </lineage>
</organism>
<dbReference type="PANTHER" id="PTHR37984:SF5">
    <property type="entry name" value="PROTEIN NYNRIN-LIKE"/>
    <property type="match status" value="1"/>
</dbReference>
<sequence>MNEPMRASAKPNTSLKMVLQILQDNCFFAKLSKCVFDAASVDYLGKVISTTIISADPAKLQAVADWPTPEYFTSLRAFIGLTGYYHKFMCHYASIVAPLTDLLKCKAFLWTPIATSAFSDLKLTMISRLVLHLPDFSLPFDVSTYAAQMAIGAMLSQQHDPIAFFSKKLSAHMQAASAYDREMLAISEAVRKWRQYLLGQNFHIYTEQHSLRGLINQRIQRLAQQKWLTKLLRYNFEIRYTLGRDNIMADALSRFPASSTMLFSAVIPAIFNHLRRYYIEEANGQALITHLSTQTNTQLTFSAFNGLVLYKDIIFIPDFGDWCCSLLTEFHDTTKGGHSGVRATSARIAASFYLPGLLSEIKKYVRQCATCQHNKYSTQKPLGTLQPLPTKYAHFTGLPTKFTATSLADVFSQVAYRLHGLPKTIVSD</sequence>
<accession>A0AAE1XCY2</accession>
<dbReference type="EMBL" id="JACGWL010000001">
    <property type="protein sequence ID" value="KAK4409478.1"/>
    <property type="molecule type" value="Genomic_DNA"/>
</dbReference>
<keyword evidence="1" id="KW-0511">Multifunctional enzyme</keyword>
<dbReference type="InterPro" id="IPR043128">
    <property type="entry name" value="Rev_trsase/Diguanyl_cyclase"/>
</dbReference>
<feature type="domain" description="Integrase zinc-binding" evidence="3">
    <location>
        <begin position="325"/>
        <end position="376"/>
    </location>
</feature>
<gene>
    <name evidence="4" type="ORF">Sango_0020800</name>
</gene>
<dbReference type="Pfam" id="PF17921">
    <property type="entry name" value="Integrase_H2C2"/>
    <property type="match status" value="1"/>
</dbReference>
<dbReference type="AlphaFoldDB" id="A0AAE1XCY2"/>
<evidence type="ECO:0000259" key="3">
    <source>
        <dbReference type="Pfam" id="PF17921"/>
    </source>
</evidence>
<evidence type="ECO:0000256" key="1">
    <source>
        <dbReference type="ARBA" id="ARBA00023268"/>
    </source>
</evidence>
<dbReference type="GO" id="GO:0003824">
    <property type="term" value="F:catalytic activity"/>
    <property type="evidence" value="ECO:0007669"/>
    <property type="project" value="UniProtKB-KW"/>
</dbReference>
<dbReference type="Gene3D" id="3.10.20.370">
    <property type="match status" value="1"/>
</dbReference>
<dbReference type="PANTHER" id="PTHR37984">
    <property type="entry name" value="PROTEIN CBG26694"/>
    <property type="match status" value="1"/>
</dbReference>
<dbReference type="Proteomes" id="UP001289374">
    <property type="component" value="Unassembled WGS sequence"/>
</dbReference>
<dbReference type="SUPFAM" id="SSF56672">
    <property type="entry name" value="DNA/RNA polymerases"/>
    <property type="match status" value="1"/>
</dbReference>
<reference evidence="4" key="2">
    <citation type="journal article" date="2024" name="Plant">
        <title>Genomic evolution and insights into agronomic trait innovations of Sesamum species.</title>
        <authorList>
            <person name="Miao H."/>
            <person name="Wang L."/>
            <person name="Qu L."/>
            <person name="Liu H."/>
            <person name="Sun Y."/>
            <person name="Le M."/>
            <person name="Wang Q."/>
            <person name="Wei S."/>
            <person name="Zheng Y."/>
            <person name="Lin W."/>
            <person name="Duan Y."/>
            <person name="Cao H."/>
            <person name="Xiong S."/>
            <person name="Wang X."/>
            <person name="Wei L."/>
            <person name="Li C."/>
            <person name="Ma Q."/>
            <person name="Ju M."/>
            <person name="Zhao R."/>
            <person name="Li G."/>
            <person name="Mu C."/>
            <person name="Tian Q."/>
            <person name="Mei H."/>
            <person name="Zhang T."/>
            <person name="Gao T."/>
            <person name="Zhang H."/>
        </authorList>
    </citation>
    <scope>NUCLEOTIDE SEQUENCE</scope>
    <source>
        <strain evidence="4">K16</strain>
    </source>
</reference>
<dbReference type="InterPro" id="IPR043502">
    <property type="entry name" value="DNA/RNA_pol_sf"/>
</dbReference>
<dbReference type="InterPro" id="IPR041588">
    <property type="entry name" value="Integrase_H2C2"/>
</dbReference>
<proteinExistence type="predicted"/>
<feature type="domain" description="Reverse transcriptase/retrotransposon-derived protein RNase H-like" evidence="2">
    <location>
        <begin position="110"/>
        <end position="204"/>
    </location>
</feature>
<protein>
    <submittedName>
        <fullName evidence="4">Retrovirus-related Pol polyprotein from transposon</fullName>
    </submittedName>
</protein>
<dbReference type="InterPro" id="IPR050951">
    <property type="entry name" value="Retrovirus_Pol_polyprotein"/>
</dbReference>
<dbReference type="Gene3D" id="1.10.340.70">
    <property type="match status" value="1"/>
</dbReference>
<dbReference type="CDD" id="cd09274">
    <property type="entry name" value="RNase_HI_RT_Ty3"/>
    <property type="match status" value="1"/>
</dbReference>
<reference evidence="4" key="1">
    <citation type="submission" date="2020-06" db="EMBL/GenBank/DDBJ databases">
        <authorList>
            <person name="Li T."/>
            <person name="Hu X."/>
            <person name="Zhang T."/>
            <person name="Song X."/>
            <person name="Zhang H."/>
            <person name="Dai N."/>
            <person name="Sheng W."/>
            <person name="Hou X."/>
            <person name="Wei L."/>
        </authorList>
    </citation>
    <scope>NUCLEOTIDE SEQUENCE</scope>
    <source>
        <strain evidence="4">K16</strain>
        <tissue evidence="4">Leaf</tissue>
    </source>
</reference>
<evidence type="ECO:0000313" key="4">
    <source>
        <dbReference type="EMBL" id="KAK4409478.1"/>
    </source>
</evidence>
<dbReference type="Pfam" id="PF17919">
    <property type="entry name" value="RT_RNaseH_2"/>
    <property type="match status" value="1"/>
</dbReference>
<dbReference type="Gene3D" id="3.30.70.270">
    <property type="match status" value="1"/>
</dbReference>
<name>A0AAE1XCY2_9LAMI</name>
<keyword evidence="5" id="KW-1185">Reference proteome</keyword>
<dbReference type="FunFam" id="3.30.70.270:FF:000020">
    <property type="entry name" value="Transposon Tf2-6 polyprotein-like Protein"/>
    <property type="match status" value="1"/>
</dbReference>
<dbReference type="InterPro" id="IPR041577">
    <property type="entry name" value="RT_RNaseH_2"/>
</dbReference>